<organism evidence="1 2">
    <name type="scientific">Gigaspora margarita</name>
    <dbReference type="NCBI Taxonomy" id="4874"/>
    <lineage>
        <taxon>Eukaryota</taxon>
        <taxon>Fungi</taxon>
        <taxon>Fungi incertae sedis</taxon>
        <taxon>Mucoromycota</taxon>
        <taxon>Glomeromycotina</taxon>
        <taxon>Glomeromycetes</taxon>
        <taxon>Diversisporales</taxon>
        <taxon>Gigasporaceae</taxon>
        <taxon>Gigaspora</taxon>
    </lineage>
</organism>
<gene>
    <name evidence="1" type="ORF">GMARGA_LOCUS35276</name>
</gene>
<protein>
    <submittedName>
        <fullName evidence="1">30929_t:CDS:1</fullName>
    </submittedName>
</protein>
<dbReference type="EMBL" id="CAJVQB010064973">
    <property type="protein sequence ID" value="CAG8841162.1"/>
    <property type="molecule type" value="Genomic_DNA"/>
</dbReference>
<evidence type="ECO:0000313" key="1">
    <source>
        <dbReference type="EMBL" id="CAG8841162.1"/>
    </source>
</evidence>
<name>A0ABN7WUL2_GIGMA</name>
<comment type="caution">
    <text evidence="1">The sequence shown here is derived from an EMBL/GenBank/DDBJ whole genome shotgun (WGS) entry which is preliminary data.</text>
</comment>
<accession>A0ABN7WUL2</accession>
<reference evidence="1 2" key="1">
    <citation type="submission" date="2021-06" db="EMBL/GenBank/DDBJ databases">
        <authorList>
            <person name="Kallberg Y."/>
            <person name="Tangrot J."/>
            <person name="Rosling A."/>
        </authorList>
    </citation>
    <scope>NUCLEOTIDE SEQUENCE [LARGE SCALE GENOMIC DNA]</scope>
    <source>
        <strain evidence="1 2">120-4 pot B 10/14</strain>
    </source>
</reference>
<dbReference type="Proteomes" id="UP000789901">
    <property type="component" value="Unassembled WGS sequence"/>
</dbReference>
<feature type="non-terminal residue" evidence="1">
    <location>
        <position position="205"/>
    </location>
</feature>
<sequence>EKEVGRWGKNLNELEEKLERKEWGDDEELKELWKERRSRLIKEKEIWEAEKKRCGNLVEEWGKALREVSRGEVPTIYGKTKITDAFPEGLPYIKPKSLVTSPGLKWQYQLDPNLKTILQEETEKHHHFCNGENDKTNRPIYHFFSGAGTGKSRNASEFHKTLIKCLNYSKDLELKKKIQNAWVFNVSLENGTSFSRSVESIGILA</sequence>
<proteinExistence type="predicted"/>
<feature type="non-terminal residue" evidence="1">
    <location>
        <position position="1"/>
    </location>
</feature>
<keyword evidence="2" id="KW-1185">Reference proteome</keyword>
<evidence type="ECO:0000313" key="2">
    <source>
        <dbReference type="Proteomes" id="UP000789901"/>
    </source>
</evidence>